<keyword evidence="1" id="KW-0732">Signal</keyword>
<name>A0ABR1B7P7_POLSC</name>
<feature type="signal peptide" evidence="1">
    <location>
        <begin position="1"/>
        <end position="18"/>
    </location>
</feature>
<sequence>MDFLLFGFRLATFSGVFPFLIRTGPTDFVPVCVLVGLTGNNESSPLTGGSLYGVPGDESFGRFSKTQLESLQKDKIYDDGIHPYMDAASGGGMYDPHVGHRPLQMAHHSPHMNHAAAMHGYHANHVSSAVTNHVMSSGVPDVHKRDKDAIYG</sequence>
<dbReference type="Proteomes" id="UP001359485">
    <property type="component" value="Unassembled WGS sequence"/>
</dbReference>
<accession>A0ABR1B7P7</accession>
<comment type="caution">
    <text evidence="2">The sequence shown here is derived from an EMBL/GenBank/DDBJ whole genome shotgun (WGS) entry which is preliminary data.</text>
</comment>
<feature type="chain" id="PRO_5045084422" evidence="1">
    <location>
        <begin position="19"/>
        <end position="152"/>
    </location>
</feature>
<proteinExistence type="predicted"/>
<organism evidence="2 3">
    <name type="scientific">Polyplax serrata</name>
    <name type="common">Common mouse louse</name>
    <dbReference type="NCBI Taxonomy" id="468196"/>
    <lineage>
        <taxon>Eukaryota</taxon>
        <taxon>Metazoa</taxon>
        <taxon>Ecdysozoa</taxon>
        <taxon>Arthropoda</taxon>
        <taxon>Hexapoda</taxon>
        <taxon>Insecta</taxon>
        <taxon>Pterygota</taxon>
        <taxon>Neoptera</taxon>
        <taxon>Paraneoptera</taxon>
        <taxon>Psocodea</taxon>
        <taxon>Troctomorpha</taxon>
        <taxon>Phthiraptera</taxon>
        <taxon>Anoplura</taxon>
        <taxon>Polyplacidae</taxon>
        <taxon>Polyplax</taxon>
    </lineage>
</organism>
<protein>
    <submittedName>
        <fullName evidence="2">Uncharacterized protein</fullName>
    </submittedName>
</protein>
<gene>
    <name evidence="2" type="ORF">RUM44_001130</name>
</gene>
<keyword evidence="3" id="KW-1185">Reference proteome</keyword>
<reference evidence="2 3" key="1">
    <citation type="submission" date="2023-09" db="EMBL/GenBank/DDBJ databases">
        <title>Genomes of two closely related lineages of the louse Polyplax serrata with different host specificities.</title>
        <authorList>
            <person name="Martinu J."/>
            <person name="Tarabai H."/>
            <person name="Stefka J."/>
            <person name="Hypsa V."/>
        </authorList>
    </citation>
    <scope>NUCLEOTIDE SEQUENCE [LARGE SCALE GENOMIC DNA]</scope>
    <source>
        <strain evidence="2">98ZLc_SE</strain>
    </source>
</reference>
<evidence type="ECO:0000313" key="3">
    <source>
        <dbReference type="Proteomes" id="UP001359485"/>
    </source>
</evidence>
<dbReference type="EMBL" id="JAWJWF010000003">
    <property type="protein sequence ID" value="KAK6635876.1"/>
    <property type="molecule type" value="Genomic_DNA"/>
</dbReference>
<evidence type="ECO:0000313" key="2">
    <source>
        <dbReference type="EMBL" id="KAK6635876.1"/>
    </source>
</evidence>
<evidence type="ECO:0000256" key="1">
    <source>
        <dbReference type="SAM" id="SignalP"/>
    </source>
</evidence>